<reference evidence="1 2" key="1">
    <citation type="submission" date="2021-06" db="EMBL/GenBank/DDBJ databases">
        <authorList>
            <person name="Palmer J.M."/>
        </authorList>
    </citation>
    <scope>NUCLEOTIDE SEQUENCE [LARGE SCALE GENOMIC DNA]</scope>
    <source>
        <strain evidence="1 2">AS_MEX2019</strain>
        <tissue evidence="1">Muscle</tissue>
    </source>
</reference>
<name>A0ABV0Y9Y9_9TELE</name>
<dbReference type="EMBL" id="JAHRIP010028415">
    <property type="protein sequence ID" value="MEQ2290590.1"/>
    <property type="molecule type" value="Genomic_DNA"/>
</dbReference>
<proteinExistence type="predicted"/>
<sequence>MYRYKTVSLRNATVASQELESLLQCLHLKRSIHGKTTSITLLILHVSICQIKLAATFPCHPDHSHPHTWPCLSVSLGTAHFGGIFQNLSGAGALLLHRL</sequence>
<protein>
    <submittedName>
        <fullName evidence="1">Uncharacterized protein</fullName>
    </submittedName>
</protein>
<evidence type="ECO:0000313" key="2">
    <source>
        <dbReference type="Proteomes" id="UP001469553"/>
    </source>
</evidence>
<keyword evidence="2" id="KW-1185">Reference proteome</keyword>
<gene>
    <name evidence="1" type="ORF">AMECASPLE_004652</name>
</gene>
<accession>A0ABV0Y9Y9</accession>
<evidence type="ECO:0000313" key="1">
    <source>
        <dbReference type="EMBL" id="MEQ2290590.1"/>
    </source>
</evidence>
<organism evidence="1 2">
    <name type="scientific">Ameca splendens</name>
    <dbReference type="NCBI Taxonomy" id="208324"/>
    <lineage>
        <taxon>Eukaryota</taxon>
        <taxon>Metazoa</taxon>
        <taxon>Chordata</taxon>
        <taxon>Craniata</taxon>
        <taxon>Vertebrata</taxon>
        <taxon>Euteleostomi</taxon>
        <taxon>Actinopterygii</taxon>
        <taxon>Neopterygii</taxon>
        <taxon>Teleostei</taxon>
        <taxon>Neoteleostei</taxon>
        <taxon>Acanthomorphata</taxon>
        <taxon>Ovalentaria</taxon>
        <taxon>Atherinomorphae</taxon>
        <taxon>Cyprinodontiformes</taxon>
        <taxon>Goodeidae</taxon>
        <taxon>Ameca</taxon>
    </lineage>
</organism>
<comment type="caution">
    <text evidence="1">The sequence shown here is derived from an EMBL/GenBank/DDBJ whole genome shotgun (WGS) entry which is preliminary data.</text>
</comment>
<dbReference type="Proteomes" id="UP001469553">
    <property type="component" value="Unassembled WGS sequence"/>
</dbReference>